<dbReference type="SUPFAM" id="SSF55811">
    <property type="entry name" value="Nudix"/>
    <property type="match status" value="1"/>
</dbReference>
<dbReference type="Proteomes" id="UP000465609">
    <property type="component" value="Chromosome"/>
</dbReference>
<evidence type="ECO:0000256" key="3">
    <source>
        <dbReference type="ARBA" id="ARBA00022801"/>
    </source>
</evidence>
<proteinExistence type="inferred from homology"/>
<protein>
    <submittedName>
        <fullName evidence="6">NUDIX hydrolase</fullName>
    </submittedName>
</protein>
<evidence type="ECO:0000256" key="4">
    <source>
        <dbReference type="RuleBase" id="RU003476"/>
    </source>
</evidence>
<dbReference type="PROSITE" id="PS51462">
    <property type="entry name" value="NUDIX"/>
    <property type="match status" value="1"/>
</dbReference>
<gene>
    <name evidence="6" type="ORF">MAUB_58330</name>
</gene>
<dbReference type="PROSITE" id="PS00893">
    <property type="entry name" value="NUDIX_BOX"/>
    <property type="match status" value="1"/>
</dbReference>
<organism evidence="6 7">
    <name type="scientific">Mycolicibacterium aubagnense</name>
    <dbReference type="NCBI Taxonomy" id="319707"/>
    <lineage>
        <taxon>Bacteria</taxon>
        <taxon>Bacillati</taxon>
        <taxon>Actinomycetota</taxon>
        <taxon>Actinomycetes</taxon>
        <taxon>Mycobacteriales</taxon>
        <taxon>Mycobacteriaceae</taxon>
        <taxon>Mycolicibacterium</taxon>
    </lineage>
</organism>
<evidence type="ECO:0000259" key="5">
    <source>
        <dbReference type="PROSITE" id="PS51462"/>
    </source>
</evidence>
<keyword evidence="7" id="KW-1185">Reference proteome</keyword>
<evidence type="ECO:0000256" key="2">
    <source>
        <dbReference type="ARBA" id="ARBA00005582"/>
    </source>
</evidence>
<dbReference type="InterPro" id="IPR015797">
    <property type="entry name" value="NUDIX_hydrolase-like_dom_sf"/>
</dbReference>
<keyword evidence="3 4" id="KW-0378">Hydrolase</keyword>
<comment type="similarity">
    <text evidence="2 4">Belongs to the Nudix hydrolase family.</text>
</comment>
<dbReference type="Gene3D" id="3.90.79.10">
    <property type="entry name" value="Nucleoside Triphosphate Pyrophosphohydrolase"/>
    <property type="match status" value="1"/>
</dbReference>
<name>A0ABN5Z3J1_9MYCO</name>
<accession>A0ABN5Z3J1</accession>
<evidence type="ECO:0000256" key="1">
    <source>
        <dbReference type="ARBA" id="ARBA00001946"/>
    </source>
</evidence>
<dbReference type="InterPro" id="IPR020084">
    <property type="entry name" value="NUDIX_hydrolase_CS"/>
</dbReference>
<dbReference type="GO" id="GO:0016787">
    <property type="term" value="F:hydrolase activity"/>
    <property type="evidence" value="ECO:0007669"/>
    <property type="project" value="UniProtKB-KW"/>
</dbReference>
<comment type="cofactor">
    <cofactor evidence="1">
        <name>Mg(2+)</name>
        <dbReference type="ChEBI" id="CHEBI:18420"/>
    </cofactor>
</comment>
<dbReference type="PANTHER" id="PTHR43046">
    <property type="entry name" value="GDP-MANNOSE MANNOSYL HYDROLASE"/>
    <property type="match status" value="1"/>
</dbReference>
<dbReference type="EMBL" id="AP022577">
    <property type="protein sequence ID" value="BBX87960.1"/>
    <property type="molecule type" value="Genomic_DNA"/>
</dbReference>
<evidence type="ECO:0000313" key="7">
    <source>
        <dbReference type="Proteomes" id="UP000465609"/>
    </source>
</evidence>
<dbReference type="RefSeq" id="WP_138230384.1">
    <property type="nucleotide sequence ID" value="NZ_AP022577.1"/>
</dbReference>
<dbReference type="PRINTS" id="PR00502">
    <property type="entry name" value="NUDIXFAMILY"/>
</dbReference>
<sequence length="142" mass="15303">MTSSPRHSVSVAGVVVDDAGRVLTICRRDNGRWEAPGGVLELGESFEDGVRREVFEETGLQVEVQQLTGVYKNVSRGIVALVFRCRPAAGSARPTAEARDVIWMDADQVDTMMAPAFAIRVLDALDGGVHTRTHDGTNLVAP</sequence>
<feature type="domain" description="Nudix hydrolase" evidence="5">
    <location>
        <begin position="5"/>
        <end position="126"/>
    </location>
</feature>
<dbReference type="InterPro" id="IPR020476">
    <property type="entry name" value="Nudix_hydrolase"/>
</dbReference>
<dbReference type="PANTHER" id="PTHR43046:SF14">
    <property type="entry name" value="MUTT_NUDIX FAMILY PROTEIN"/>
    <property type="match status" value="1"/>
</dbReference>
<dbReference type="Pfam" id="PF00293">
    <property type="entry name" value="NUDIX"/>
    <property type="match status" value="1"/>
</dbReference>
<dbReference type="InterPro" id="IPR000086">
    <property type="entry name" value="NUDIX_hydrolase_dom"/>
</dbReference>
<reference evidence="6 7" key="1">
    <citation type="journal article" date="2019" name="Emerg. Microbes Infect.">
        <title>Comprehensive subspecies identification of 175 nontuberculous mycobacteria species based on 7547 genomic profiles.</title>
        <authorList>
            <person name="Matsumoto Y."/>
            <person name="Kinjo T."/>
            <person name="Motooka D."/>
            <person name="Nabeya D."/>
            <person name="Jung N."/>
            <person name="Uechi K."/>
            <person name="Horii T."/>
            <person name="Iida T."/>
            <person name="Fujita J."/>
            <person name="Nakamura S."/>
        </authorList>
    </citation>
    <scope>NUCLEOTIDE SEQUENCE [LARGE SCALE GENOMIC DNA]</scope>
    <source>
        <strain evidence="6 7">JCM 15296</strain>
    </source>
</reference>
<evidence type="ECO:0000313" key="6">
    <source>
        <dbReference type="EMBL" id="BBX87960.1"/>
    </source>
</evidence>